<keyword evidence="3" id="KW-1185">Reference proteome</keyword>
<gene>
    <name evidence="2" type="ORF">SERLA73DRAFT_42775</name>
</gene>
<dbReference type="CDD" id="cd00024">
    <property type="entry name" value="CD_CSD"/>
    <property type="match status" value="1"/>
</dbReference>
<dbReference type="InterPro" id="IPR023780">
    <property type="entry name" value="Chromo_domain"/>
</dbReference>
<feature type="non-terminal residue" evidence="2">
    <location>
        <position position="69"/>
    </location>
</feature>
<dbReference type="Proteomes" id="UP000008063">
    <property type="component" value="Unassembled WGS sequence"/>
</dbReference>
<dbReference type="EMBL" id="GL945474">
    <property type="protein sequence ID" value="EGO04571.1"/>
    <property type="molecule type" value="Genomic_DNA"/>
</dbReference>
<dbReference type="InterPro" id="IPR016197">
    <property type="entry name" value="Chromo-like_dom_sf"/>
</dbReference>
<dbReference type="InterPro" id="IPR000953">
    <property type="entry name" value="Chromo/chromo_shadow_dom"/>
</dbReference>
<organism evidence="3">
    <name type="scientific">Serpula lacrymans var. lacrymans (strain S7.3)</name>
    <name type="common">Dry rot fungus</name>
    <dbReference type="NCBI Taxonomy" id="936435"/>
    <lineage>
        <taxon>Eukaryota</taxon>
        <taxon>Fungi</taxon>
        <taxon>Dikarya</taxon>
        <taxon>Basidiomycota</taxon>
        <taxon>Agaricomycotina</taxon>
        <taxon>Agaricomycetes</taxon>
        <taxon>Agaricomycetidae</taxon>
        <taxon>Boletales</taxon>
        <taxon>Coniophorineae</taxon>
        <taxon>Serpulaceae</taxon>
        <taxon>Serpula</taxon>
    </lineage>
</organism>
<evidence type="ECO:0000313" key="2">
    <source>
        <dbReference type="EMBL" id="EGO04571.1"/>
    </source>
</evidence>
<dbReference type="SUPFAM" id="SSF54160">
    <property type="entry name" value="Chromo domain-like"/>
    <property type="match status" value="1"/>
</dbReference>
<dbReference type="Gene3D" id="2.40.50.40">
    <property type="match status" value="1"/>
</dbReference>
<dbReference type="HOGENOM" id="CLU_180223_0_0_1"/>
<protein>
    <recommendedName>
        <fullName evidence="1">Chromo domain-containing protein</fullName>
    </recommendedName>
</protein>
<sequence>QIDYLVHWHGYPISEQTWEPNNNLTHVSYLLTKFHIKHSATPCTITASLHFCPYENYTTTPKPPVIFDW</sequence>
<accession>F8PHU2</accession>
<feature type="domain" description="Chromo" evidence="1">
    <location>
        <begin position="1"/>
        <end position="46"/>
    </location>
</feature>
<feature type="non-terminal residue" evidence="2">
    <location>
        <position position="1"/>
    </location>
</feature>
<dbReference type="Pfam" id="PF00385">
    <property type="entry name" value="Chromo"/>
    <property type="match status" value="1"/>
</dbReference>
<dbReference type="GO" id="GO:0006338">
    <property type="term" value="P:chromatin remodeling"/>
    <property type="evidence" value="ECO:0007669"/>
    <property type="project" value="UniProtKB-ARBA"/>
</dbReference>
<dbReference type="PROSITE" id="PS50013">
    <property type="entry name" value="CHROMO_2"/>
    <property type="match status" value="1"/>
</dbReference>
<proteinExistence type="predicted"/>
<name>F8PHU2_SERL3</name>
<evidence type="ECO:0000313" key="3">
    <source>
        <dbReference type="Proteomes" id="UP000008063"/>
    </source>
</evidence>
<dbReference type="AlphaFoldDB" id="F8PHU2"/>
<evidence type="ECO:0000259" key="1">
    <source>
        <dbReference type="PROSITE" id="PS50013"/>
    </source>
</evidence>
<dbReference type="InParanoid" id="F8PHU2"/>
<reference evidence="3" key="1">
    <citation type="journal article" date="2011" name="Science">
        <title>The plant cell wall-decomposing machinery underlies the functional diversity of forest fungi.</title>
        <authorList>
            <person name="Eastwood D.C."/>
            <person name="Floudas D."/>
            <person name="Binder M."/>
            <person name="Majcherczyk A."/>
            <person name="Schneider P."/>
            <person name="Aerts A."/>
            <person name="Asiegbu F.O."/>
            <person name="Baker S.E."/>
            <person name="Barry K."/>
            <person name="Bendiksby M."/>
            <person name="Blumentritt M."/>
            <person name="Coutinho P.M."/>
            <person name="Cullen D."/>
            <person name="de Vries R.P."/>
            <person name="Gathman A."/>
            <person name="Goodell B."/>
            <person name="Henrissat B."/>
            <person name="Ihrmark K."/>
            <person name="Kauserud H."/>
            <person name="Kohler A."/>
            <person name="LaButti K."/>
            <person name="Lapidus A."/>
            <person name="Lavin J.L."/>
            <person name="Lee Y.-H."/>
            <person name="Lindquist E."/>
            <person name="Lilly W."/>
            <person name="Lucas S."/>
            <person name="Morin E."/>
            <person name="Murat C."/>
            <person name="Oguiza J.A."/>
            <person name="Park J."/>
            <person name="Pisabarro A.G."/>
            <person name="Riley R."/>
            <person name="Rosling A."/>
            <person name="Salamov A."/>
            <person name="Schmidt O."/>
            <person name="Schmutz J."/>
            <person name="Skrede I."/>
            <person name="Stenlid J."/>
            <person name="Wiebenga A."/>
            <person name="Xie X."/>
            <person name="Kuees U."/>
            <person name="Hibbett D.S."/>
            <person name="Hoffmeister D."/>
            <person name="Hoegberg N."/>
            <person name="Martin F."/>
            <person name="Grigoriev I.V."/>
            <person name="Watkinson S.C."/>
        </authorList>
    </citation>
    <scope>NUCLEOTIDE SEQUENCE [LARGE SCALE GENOMIC DNA]</scope>
    <source>
        <strain evidence="3">strain S7.3</strain>
    </source>
</reference>